<evidence type="ECO:0000313" key="12">
    <source>
        <dbReference type="EnsemblPlants" id="OGLUM10G14080.1"/>
    </source>
</evidence>
<dbReference type="PRINTS" id="PR00348">
    <property type="entry name" value="UBIQUITIN"/>
</dbReference>
<dbReference type="PROSITE" id="PS00299">
    <property type="entry name" value="UBIQUITIN_1"/>
    <property type="match status" value="1"/>
</dbReference>
<dbReference type="EnsemblPlants" id="OGLUM10G14080.1">
    <property type="protein sequence ID" value="OGLUM10G14080.1"/>
    <property type="gene ID" value="OGLUM10G14080"/>
</dbReference>
<evidence type="ECO:0000256" key="7">
    <source>
        <dbReference type="ARBA" id="ARBA00022843"/>
    </source>
</evidence>
<dbReference type="AlphaFoldDB" id="A0A0E0BC36"/>
<keyword evidence="9" id="KW-0687">Ribonucleoprotein</keyword>
<dbReference type="FunFam" id="3.10.20.90:FF:000297">
    <property type="entry name" value="30S small subunit ribosomal protein S27Ae"/>
    <property type="match status" value="1"/>
</dbReference>
<evidence type="ECO:0000256" key="10">
    <source>
        <dbReference type="ARBA" id="ARBA00035123"/>
    </source>
</evidence>
<dbReference type="SUPFAM" id="SSF54236">
    <property type="entry name" value="Ubiquitin-like"/>
    <property type="match status" value="1"/>
</dbReference>
<dbReference type="Proteomes" id="UP000026961">
    <property type="component" value="Chromosome 10"/>
</dbReference>
<dbReference type="GO" id="GO:0006412">
    <property type="term" value="P:translation"/>
    <property type="evidence" value="ECO:0007669"/>
    <property type="project" value="InterPro"/>
</dbReference>
<dbReference type="GO" id="GO:0003729">
    <property type="term" value="F:mRNA binding"/>
    <property type="evidence" value="ECO:0007669"/>
    <property type="project" value="UniProtKB-ARBA"/>
</dbReference>
<organism evidence="12">
    <name type="scientific">Oryza glumipatula</name>
    <dbReference type="NCBI Taxonomy" id="40148"/>
    <lineage>
        <taxon>Eukaryota</taxon>
        <taxon>Viridiplantae</taxon>
        <taxon>Streptophyta</taxon>
        <taxon>Embryophyta</taxon>
        <taxon>Tracheophyta</taxon>
        <taxon>Spermatophyta</taxon>
        <taxon>Magnoliopsida</taxon>
        <taxon>Liliopsida</taxon>
        <taxon>Poales</taxon>
        <taxon>Poaceae</taxon>
        <taxon>BOP clade</taxon>
        <taxon>Oryzoideae</taxon>
        <taxon>Oryzeae</taxon>
        <taxon>Oryzinae</taxon>
        <taxon>Oryza</taxon>
    </lineage>
</organism>
<dbReference type="GO" id="GO:0009536">
    <property type="term" value="C:plastid"/>
    <property type="evidence" value="ECO:0007669"/>
    <property type="project" value="UniProtKB-ARBA"/>
</dbReference>
<dbReference type="GO" id="GO:0005840">
    <property type="term" value="C:ribosome"/>
    <property type="evidence" value="ECO:0007669"/>
    <property type="project" value="UniProtKB-KW"/>
</dbReference>
<dbReference type="InterPro" id="IPR019954">
    <property type="entry name" value="Ubiquitin_CS"/>
</dbReference>
<comment type="similarity">
    <text evidence="3">In the C-terminal section; belongs to the eukaryotic ribosomal protein eS31 family.</text>
</comment>
<keyword evidence="13" id="KW-1185">Reference proteome</keyword>
<dbReference type="InterPro" id="IPR019956">
    <property type="entry name" value="Ubiquitin_dom"/>
</dbReference>
<keyword evidence="7" id="KW-0832">Ubl conjugation</keyword>
<dbReference type="InterPro" id="IPR011332">
    <property type="entry name" value="Ribosomal_zn-bd"/>
</dbReference>
<dbReference type="GO" id="GO:1990904">
    <property type="term" value="C:ribonucleoprotein complex"/>
    <property type="evidence" value="ECO:0007669"/>
    <property type="project" value="UniProtKB-KW"/>
</dbReference>
<dbReference type="STRING" id="40148.A0A0E0BC36"/>
<dbReference type="Pfam" id="PF00240">
    <property type="entry name" value="ubiquitin"/>
    <property type="match status" value="1"/>
</dbReference>
<comment type="subunit">
    <text evidence="10">Part of the 40S ribosomal subunit.</text>
</comment>
<dbReference type="PROSITE" id="PS50053">
    <property type="entry name" value="UBIQUITIN_2"/>
    <property type="match status" value="1"/>
</dbReference>
<comment type="similarity">
    <text evidence="2">In the N-terminal section; belongs to the ubiquitin family.</text>
</comment>
<dbReference type="GO" id="GO:0003735">
    <property type="term" value="F:structural constituent of ribosome"/>
    <property type="evidence" value="ECO:0007669"/>
    <property type="project" value="InterPro"/>
</dbReference>
<dbReference type="PANTHER" id="PTHR10666">
    <property type="entry name" value="UBIQUITIN"/>
    <property type="match status" value="1"/>
</dbReference>
<dbReference type="Gene3D" id="3.10.20.90">
    <property type="entry name" value="Phosphatidylinositol 3-kinase Catalytic Subunit, Chain A, domain 1"/>
    <property type="match status" value="1"/>
</dbReference>
<dbReference type="Gramene" id="OGLUM10G14080.1">
    <property type="protein sequence ID" value="OGLUM10G14080.1"/>
    <property type="gene ID" value="OGLUM10G14080"/>
</dbReference>
<name>A0A0E0BC36_9ORYZ</name>
<evidence type="ECO:0000313" key="13">
    <source>
        <dbReference type="Proteomes" id="UP000026961"/>
    </source>
</evidence>
<evidence type="ECO:0000259" key="11">
    <source>
        <dbReference type="PROSITE" id="PS50053"/>
    </source>
</evidence>
<dbReference type="Gene3D" id="6.20.50.150">
    <property type="match status" value="1"/>
</dbReference>
<evidence type="ECO:0000256" key="1">
    <source>
        <dbReference type="ARBA" id="ARBA00002225"/>
    </source>
</evidence>
<evidence type="ECO:0000256" key="6">
    <source>
        <dbReference type="ARBA" id="ARBA00022833"/>
    </source>
</evidence>
<dbReference type="InterPro" id="IPR038582">
    <property type="entry name" value="Ribosomal_eS31_euk-type_sf"/>
</dbReference>
<evidence type="ECO:0000256" key="4">
    <source>
        <dbReference type="ARBA" id="ARBA00022499"/>
    </source>
</evidence>
<dbReference type="Pfam" id="PF01599">
    <property type="entry name" value="Ribosomal_S27"/>
    <property type="match status" value="1"/>
</dbReference>
<dbReference type="InterPro" id="IPR050158">
    <property type="entry name" value="Ubiquitin_ubiquitin-like"/>
</dbReference>
<evidence type="ECO:0000256" key="3">
    <source>
        <dbReference type="ARBA" id="ARBA00009891"/>
    </source>
</evidence>
<dbReference type="eggNOG" id="KOG0004">
    <property type="taxonomic scope" value="Eukaryota"/>
</dbReference>
<sequence>MSTVMMQIFVKGLMGKTMALRMEPSDTVESVKVKLVDKEGLPPDQQRLIFQGRQLDDGHTLTYYGIQEESTLHLLGRPCGGGGGNKKRKKKAYATPKKGKHEHRKEELAVLRHYRVDDVTGKVERLRLMCPNPECKDVSALMAKHHDRLTCGKCGLTCFTEKWRGDVSKVDT</sequence>
<dbReference type="InterPro" id="IPR029071">
    <property type="entry name" value="Ubiquitin-like_domsf"/>
</dbReference>
<dbReference type="SMART" id="SM01402">
    <property type="entry name" value="Ribosomal_S27"/>
    <property type="match status" value="1"/>
</dbReference>
<keyword evidence="8" id="KW-0689">Ribosomal protein</keyword>
<accession>A0A0E0BC36</accession>
<keyword evidence="4" id="KW-1017">Isopeptide bond</keyword>
<evidence type="ECO:0000256" key="2">
    <source>
        <dbReference type="ARBA" id="ARBA00008373"/>
    </source>
</evidence>
<keyword evidence="6" id="KW-0862">Zinc</keyword>
<evidence type="ECO:0000256" key="5">
    <source>
        <dbReference type="ARBA" id="ARBA00022771"/>
    </source>
</evidence>
<comment type="function">
    <text evidence="1">Component of the 40S subunit of the ribosome.</text>
</comment>
<keyword evidence="5" id="KW-0863">Zinc-finger</keyword>
<dbReference type="SUPFAM" id="SSF57829">
    <property type="entry name" value="Zn-binding ribosomal proteins"/>
    <property type="match status" value="1"/>
</dbReference>
<dbReference type="InterPro" id="IPR000626">
    <property type="entry name" value="Ubiquitin-like_dom"/>
</dbReference>
<dbReference type="SMART" id="SM00213">
    <property type="entry name" value="UBQ"/>
    <property type="match status" value="1"/>
</dbReference>
<evidence type="ECO:0000256" key="9">
    <source>
        <dbReference type="ARBA" id="ARBA00023274"/>
    </source>
</evidence>
<protein>
    <recommendedName>
        <fullName evidence="11">Ubiquitin-like domain-containing protein</fullName>
    </recommendedName>
</protein>
<evidence type="ECO:0000256" key="8">
    <source>
        <dbReference type="ARBA" id="ARBA00022980"/>
    </source>
</evidence>
<proteinExistence type="inferred from homology"/>
<keyword evidence="5" id="KW-0479">Metal-binding</keyword>
<reference evidence="12" key="2">
    <citation type="submission" date="2018-05" db="EMBL/GenBank/DDBJ databases">
        <title>OgluRS3 (Oryza glumaepatula Reference Sequence Version 3).</title>
        <authorList>
            <person name="Zhang J."/>
            <person name="Kudrna D."/>
            <person name="Lee S."/>
            <person name="Talag J."/>
            <person name="Welchert J."/>
            <person name="Wing R.A."/>
        </authorList>
    </citation>
    <scope>NUCLEOTIDE SEQUENCE [LARGE SCALE GENOMIC DNA]</scope>
</reference>
<dbReference type="GO" id="GO:0008270">
    <property type="term" value="F:zinc ion binding"/>
    <property type="evidence" value="ECO:0007669"/>
    <property type="project" value="UniProtKB-KW"/>
</dbReference>
<feature type="domain" description="Ubiquitin-like" evidence="11">
    <location>
        <begin position="6"/>
        <end position="81"/>
    </location>
</feature>
<reference evidence="12" key="1">
    <citation type="submission" date="2015-04" db="UniProtKB">
        <authorList>
            <consortium name="EnsemblPlants"/>
        </authorList>
    </citation>
    <scope>IDENTIFICATION</scope>
</reference>
<dbReference type="HOGENOM" id="CLU_010412_2_0_1"/>
<dbReference type="InterPro" id="IPR002906">
    <property type="entry name" value="Ribosomal_eS31"/>
</dbReference>